<feature type="compositionally biased region" description="Basic and acidic residues" evidence="2">
    <location>
        <begin position="13"/>
        <end position="30"/>
    </location>
</feature>
<proteinExistence type="inferred from homology"/>
<reference evidence="5" key="1">
    <citation type="journal article" date="2011" name="Nat. Genet.">
        <title>The Arabidopsis lyrata genome sequence and the basis of rapid genome size change.</title>
        <authorList>
            <person name="Hu T.T."/>
            <person name="Pattyn P."/>
            <person name="Bakker E.G."/>
            <person name="Cao J."/>
            <person name="Cheng J.-F."/>
            <person name="Clark R.M."/>
            <person name="Fahlgren N."/>
            <person name="Fawcett J.A."/>
            <person name="Grimwood J."/>
            <person name="Gundlach H."/>
            <person name="Haberer G."/>
            <person name="Hollister J.D."/>
            <person name="Ossowski S."/>
            <person name="Ottilar R.P."/>
            <person name="Salamov A.A."/>
            <person name="Schneeberger K."/>
            <person name="Spannagl M."/>
            <person name="Wang X."/>
            <person name="Yang L."/>
            <person name="Nasrallah M.E."/>
            <person name="Bergelson J."/>
            <person name="Carrington J.C."/>
            <person name="Gaut B.S."/>
            <person name="Schmutz J."/>
            <person name="Mayer K.F.X."/>
            <person name="Van de Peer Y."/>
            <person name="Grigoriev I.V."/>
            <person name="Nordborg M."/>
            <person name="Weigel D."/>
            <person name="Guo Y.-L."/>
        </authorList>
    </citation>
    <scope>NUCLEOTIDE SEQUENCE [LARGE SCALE GENOMIC DNA]</scope>
    <source>
        <strain evidence="5">cv. MN47</strain>
    </source>
</reference>
<dbReference type="EMBL" id="GL348719">
    <property type="protein sequence ID" value="EFH45089.1"/>
    <property type="molecule type" value="Genomic_DNA"/>
</dbReference>
<name>D7MK88_ARALL</name>
<dbReference type="KEGG" id="aly:9304902"/>
<sequence>MPPTRRKSLPIRSPKEDMKKRDRDSKRHEREEEESSRPMRCSSGAKPMTRNRATQHMRSPLNPEKISETLTKAETSAASGGPGKKRAYTVMNDNTPPVRSKPARVSKAKVVNETIFSEDDALVILQEIYSFYKTSGDPKENFKKDMSSSGDLSGFCNHLKPKIMRKPSIAQVKNKIYNLRNSLANVSNFVVTAEGGLDMVVIHKRFQLWKQIWGAGGLLDEQDPHDEDELFKNDLCLNCLGLY</sequence>
<dbReference type="InterPro" id="IPR053932">
    <property type="entry name" value="GeBP-like_DBD"/>
</dbReference>
<accession>D7MK88</accession>
<feature type="domain" description="Glabrous enhancer-binding protein-like DBD" evidence="3">
    <location>
        <begin position="114"/>
        <end position="214"/>
    </location>
</feature>
<evidence type="ECO:0000256" key="1">
    <source>
        <dbReference type="ARBA" id="ARBA00010820"/>
    </source>
</evidence>
<dbReference type="Pfam" id="PF04504">
    <property type="entry name" value="GeBP-like_DBD"/>
    <property type="match status" value="1"/>
</dbReference>
<dbReference type="Proteomes" id="UP000008694">
    <property type="component" value="Unassembled WGS sequence"/>
</dbReference>
<evidence type="ECO:0000256" key="2">
    <source>
        <dbReference type="SAM" id="MobiDB-lite"/>
    </source>
</evidence>
<evidence type="ECO:0000313" key="4">
    <source>
        <dbReference type="EMBL" id="EFH45089.1"/>
    </source>
</evidence>
<dbReference type="HOGENOM" id="CLU_1143932_0_0_1"/>
<protein>
    <submittedName>
        <fullName evidence="4">Predicted protein</fullName>
    </submittedName>
</protein>
<evidence type="ECO:0000259" key="3">
    <source>
        <dbReference type="Pfam" id="PF04504"/>
    </source>
</evidence>
<feature type="compositionally biased region" description="Polar residues" evidence="2">
    <location>
        <begin position="68"/>
        <end position="78"/>
    </location>
</feature>
<evidence type="ECO:0000313" key="5">
    <source>
        <dbReference type="Proteomes" id="UP000008694"/>
    </source>
</evidence>
<dbReference type="Gramene" id="Al_scaffold_0007_3990">
    <property type="protein sequence ID" value="Al_scaffold_0007_3990"/>
    <property type="gene ID" value="Al_scaffold_0007_3990"/>
</dbReference>
<dbReference type="AlphaFoldDB" id="D7MK88"/>
<keyword evidence="5" id="KW-1185">Reference proteome</keyword>
<comment type="similarity">
    <text evidence="1">Belongs to the GeBP family.</text>
</comment>
<organism evidence="5">
    <name type="scientific">Arabidopsis lyrata subsp. lyrata</name>
    <name type="common">Lyre-leaved rock-cress</name>
    <dbReference type="NCBI Taxonomy" id="81972"/>
    <lineage>
        <taxon>Eukaryota</taxon>
        <taxon>Viridiplantae</taxon>
        <taxon>Streptophyta</taxon>
        <taxon>Embryophyta</taxon>
        <taxon>Tracheophyta</taxon>
        <taxon>Spermatophyta</taxon>
        <taxon>Magnoliopsida</taxon>
        <taxon>eudicotyledons</taxon>
        <taxon>Gunneridae</taxon>
        <taxon>Pentapetalae</taxon>
        <taxon>rosids</taxon>
        <taxon>malvids</taxon>
        <taxon>Brassicales</taxon>
        <taxon>Brassicaceae</taxon>
        <taxon>Camelineae</taxon>
        <taxon>Arabidopsis</taxon>
    </lineage>
</organism>
<feature type="region of interest" description="Disordered" evidence="2">
    <location>
        <begin position="1"/>
        <end position="101"/>
    </location>
</feature>
<gene>
    <name evidence="4" type="ORF">ARALYDRAFT_659935</name>
</gene>